<organism evidence="2 3">
    <name type="scientific">Triangularia setosa</name>
    <dbReference type="NCBI Taxonomy" id="2587417"/>
    <lineage>
        <taxon>Eukaryota</taxon>
        <taxon>Fungi</taxon>
        <taxon>Dikarya</taxon>
        <taxon>Ascomycota</taxon>
        <taxon>Pezizomycotina</taxon>
        <taxon>Sordariomycetes</taxon>
        <taxon>Sordariomycetidae</taxon>
        <taxon>Sordariales</taxon>
        <taxon>Podosporaceae</taxon>
        <taxon>Triangularia</taxon>
    </lineage>
</organism>
<protein>
    <submittedName>
        <fullName evidence="2">Uncharacterized protein</fullName>
    </submittedName>
</protein>
<gene>
    <name evidence="2" type="ORF">QBC36DRAFT_369409</name>
</gene>
<proteinExistence type="predicted"/>
<dbReference type="Proteomes" id="UP001302321">
    <property type="component" value="Unassembled WGS sequence"/>
</dbReference>
<comment type="caution">
    <text evidence="2">The sequence shown here is derived from an EMBL/GenBank/DDBJ whole genome shotgun (WGS) entry which is preliminary data.</text>
</comment>
<reference evidence="2" key="2">
    <citation type="submission" date="2023-05" db="EMBL/GenBank/DDBJ databases">
        <authorList>
            <consortium name="Lawrence Berkeley National Laboratory"/>
            <person name="Steindorff A."/>
            <person name="Hensen N."/>
            <person name="Bonometti L."/>
            <person name="Westerberg I."/>
            <person name="Brannstrom I.O."/>
            <person name="Guillou S."/>
            <person name="Cros-Aarteil S."/>
            <person name="Calhoun S."/>
            <person name="Haridas S."/>
            <person name="Kuo A."/>
            <person name="Mondo S."/>
            <person name="Pangilinan J."/>
            <person name="Riley R."/>
            <person name="Labutti K."/>
            <person name="Andreopoulos B."/>
            <person name="Lipzen A."/>
            <person name="Chen C."/>
            <person name="Yanf M."/>
            <person name="Daum C."/>
            <person name="Ng V."/>
            <person name="Clum A."/>
            <person name="Ohm R."/>
            <person name="Martin F."/>
            <person name="Silar P."/>
            <person name="Natvig D."/>
            <person name="Lalanne C."/>
            <person name="Gautier V."/>
            <person name="Ament-Velasquez S.L."/>
            <person name="Kruys A."/>
            <person name="Hutchinson M.I."/>
            <person name="Powell A.J."/>
            <person name="Barry K."/>
            <person name="Miller A.N."/>
            <person name="Grigoriev I.V."/>
            <person name="Debuchy R."/>
            <person name="Gladieux P."/>
            <person name="Thoren M.H."/>
            <person name="Johannesson H."/>
        </authorList>
    </citation>
    <scope>NUCLEOTIDE SEQUENCE</scope>
    <source>
        <strain evidence="2">CBS 892.96</strain>
    </source>
</reference>
<dbReference type="AlphaFoldDB" id="A0AAN6WA23"/>
<name>A0AAN6WA23_9PEZI</name>
<accession>A0AAN6WA23</accession>
<feature type="region of interest" description="Disordered" evidence="1">
    <location>
        <begin position="606"/>
        <end position="643"/>
    </location>
</feature>
<feature type="compositionally biased region" description="Polar residues" evidence="1">
    <location>
        <begin position="465"/>
        <end position="482"/>
    </location>
</feature>
<feature type="region of interest" description="Disordered" evidence="1">
    <location>
        <begin position="92"/>
        <end position="181"/>
    </location>
</feature>
<sequence>MAPHFGLVSHASSEGQPHEYVFCDFCSRQEQNGDLAENYCLLHRPGQGQTPDGPSLRDDQVEDAIKTILLAACEVLKEDFNNSIQTLLIPSAESPHRQLSSSSSKVDNQDSQPIESCSSPPQVHENPRQGAPAQQPPLPQAVSSIPHRAHPGRKGPGRRAIGLRINLPNPSPLPPRGTRPDPELLASYGVIIPHIPLVPGLRPSKQPGTIAADLAWSKAIRICTNCHKPVDDPQCSKCSRCRKAGNERAKKYQKRKKKEKAGASGVSLQTIANDSQNAIQSGEGAATRTRTRASAIATRITTSLPPLHDEYDVASRDRIYMTLIDTLRLHHRPSVGQPSLGPGREHAVYLEALDRLTDIRLAATAQYPQCCRSAPLPPASEAPVGTDSQGTEQRDRRTLPREQLDCYSNDYFLPEHRRTPKTAIRTSSNSMPTPAQPSPSHPPRQYRSSPGLETMKDEQDPLHPQLTSIPPEQWRSLPSWQSLPGLESPTTLSVQLGYPSNWDATTESRYQNYHYRQQFNLNYSQQEPSHHHRAYRCHDANSVNNSSSSGGGGGNNGSRSWVNGPSAEAVVVDPALSRVQEGMGVSPGMGELSGDLEDLDIEEFVNLSGLEEGGDWDSGDGESREGGEEQGVYFENQQEKRRI</sequence>
<keyword evidence="3" id="KW-1185">Reference proteome</keyword>
<feature type="compositionally biased region" description="Polar residues" evidence="1">
    <location>
        <begin position="105"/>
        <end position="121"/>
    </location>
</feature>
<reference evidence="2" key="1">
    <citation type="journal article" date="2023" name="Mol. Phylogenet. Evol.">
        <title>Genome-scale phylogeny and comparative genomics of the fungal order Sordariales.</title>
        <authorList>
            <person name="Hensen N."/>
            <person name="Bonometti L."/>
            <person name="Westerberg I."/>
            <person name="Brannstrom I.O."/>
            <person name="Guillou S."/>
            <person name="Cros-Aarteil S."/>
            <person name="Calhoun S."/>
            <person name="Haridas S."/>
            <person name="Kuo A."/>
            <person name="Mondo S."/>
            <person name="Pangilinan J."/>
            <person name="Riley R."/>
            <person name="LaButti K."/>
            <person name="Andreopoulos B."/>
            <person name="Lipzen A."/>
            <person name="Chen C."/>
            <person name="Yan M."/>
            <person name="Daum C."/>
            <person name="Ng V."/>
            <person name="Clum A."/>
            <person name="Steindorff A."/>
            <person name="Ohm R.A."/>
            <person name="Martin F."/>
            <person name="Silar P."/>
            <person name="Natvig D.O."/>
            <person name="Lalanne C."/>
            <person name="Gautier V."/>
            <person name="Ament-Velasquez S.L."/>
            <person name="Kruys A."/>
            <person name="Hutchinson M.I."/>
            <person name="Powell A.J."/>
            <person name="Barry K."/>
            <person name="Miller A.N."/>
            <person name="Grigoriev I.V."/>
            <person name="Debuchy R."/>
            <person name="Gladieux P."/>
            <person name="Hiltunen Thoren M."/>
            <person name="Johannesson H."/>
        </authorList>
    </citation>
    <scope>NUCLEOTIDE SEQUENCE</scope>
    <source>
        <strain evidence="2">CBS 892.96</strain>
    </source>
</reference>
<feature type="region of interest" description="Disordered" evidence="1">
    <location>
        <begin position="540"/>
        <end position="564"/>
    </location>
</feature>
<feature type="compositionally biased region" description="Basic and acidic residues" evidence="1">
    <location>
        <begin position="392"/>
        <end position="404"/>
    </location>
</feature>
<evidence type="ECO:0000256" key="1">
    <source>
        <dbReference type="SAM" id="MobiDB-lite"/>
    </source>
</evidence>
<feature type="compositionally biased region" description="Basic residues" evidence="1">
    <location>
        <begin position="147"/>
        <end position="157"/>
    </location>
</feature>
<evidence type="ECO:0000313" key="3">
    <source>
        <dbReference type="Proteomes" id="UP001302321"/>
    </source>
</evidence>
<feature type="region of interest" description="Disordered" evidence="1">
    <location>
        <begin position="372"/>
        <end position="482"/>
    </location>
</feature>
<evidence type="ECO:0000313" key="2">
    <source>
        <dbReference type="EMBL" id="KAK4178159.1"/>
    </source>
</evidence>
<dbReference type="EMBL" id="MU866146">
    <property type="protein sequence ID" value="KAK4178159.1"/>
    <property type="molecule type" value="Genomic_DNA"/>
</dbReference>